<dbReference type="EMBL" id="BRYB01001835">
    <property type="protein sequence ID" value="GMI34629.1"/>
    <property type="molecule type" value="Genomic_DNA"/>
</dbReference>
<feature type="non-terminal residue" evidence="1">
    <location>
        <position position="1"/>
    </location>
</feature>
<name>A0ABQ6MW70_9STRA</name>
<gene>
    <name evidence="1" type="ORF">TeGR_g11213</name>
</gene>
<reference evidence="1 2" key="1">
    <citation type="journal article" date="2023" name="Commun. Biol.">
        <title>Genome analysis of Parmales, the sister group of diatoms, reveals the evolutionary specialization of diatoms from phago-mixotrophs to photoautotrophs.</title>
        <authorList>
            <person name="Ban H."/>
            <person name="Sato S."/>
            <person name="Yoshikawa S."/>
            <person name="Yamada K."/>
            <person name="Nakamura Y."/>
            <person name="Ichinomiya M."/>
            <person name="Sato N."/>
            <person name="Blanc-Mathieu R."/>
            <person name="Endo H."/>
            <person name="Kuwata A."/>
            <person name="Ogata H."/>
        </authorList>
    </citation>
    <scope>NUCLEOTIDE SEQUENCE [LARGE SCALE GENOMIC DNA]</scope>
</reference>
<protein>
    <submittedName>
        <fullName evidence="1">Uncharacterized protein</fullName>
    </submittedName>
</protein>
<organism evidence="1 2">
    <name type="scientific">Tetraparma gracilis</name>
    <dbReference type="NCBI Taxonomy" id="2962635"/>
    <lineage>
        <taxon>Eukaryota</taxon>
        <taxon>Sar</taxon>
        <taxon>Stramenopiles</taxon>
        <taxon>Ochrophyta</taxon>
        <taxon>Bolidophyceae</taxon>
        <taxon>Parmales</taxon>
        <taxon>Triparmaceae</taxon>
        <taxon>Tetraparma</taxon>
    </lineage>
</organism>
<dbReference type="Proteomes" id="UP001165060">
    <property type="component" value="Unassembled WGS sequence"/>
</dbReference>
<evidence type="ECO:0000313" key="1">
    <source>
        <dbReference type="EMBL" id="GMI34629.1"/>
    </source>
</evidence>
<comment type="caution">
    <text evidence="1">The sequence shown here is derived from an EMBL/GenBank/DDBJ whole genome shotgun (WGS) entry which is preliminary data.</text>
</comment>
<accession>A0ABQ6MW70</accession>
<keyword evidence="2" id="KW-1185">Reference proteome</keyword>
<sequence length="182" mass="19120">NLIFFGVYSCGSISALLNGTIDSCGAPSASAPVLDGIDLVAVYESLKAGDSVVPSENPGTNQYSYTDPDGFKFLFSSQENLNKYTADPTAYPLGAGGYCALAVSGSDPACDYDVCTGPACLDSADTNMIGPDGKLYFFLGKGAKNIFEQDLDGNIAAVADTVEEVEERQGVGCWNNEIFRCQ</sequence>
<evidence type="ECO:0000313" key="2">
    <source>
        <dbReference type="Proteomes" id="UP001165060"/>
    </source>
</evidence>
<proteinExistence type="predicted"/>